<accession>A0A2T0X778</accession>
<organism evidence="1 2">
    <name type="scientific">Hasllibacter halocynthiae</name>
    <dbReference type="NCBI Taxonomy" id="595589"/>
    <lineage>
        <taxon>Bacteria</taxon>
        <taxon>Pseudomonadati</taxon>
        <taxon>Pseudomonadota</taxon>
        <taxon>Alphaproteobacteria</taxon>
        <taxon>Rhodobacterales</taxon>
        <taxon>Roseobacteraceae</taxon>
        <taxon>Hasllibacter</taxon>
    </lineage>
</organism>
<name>A0A2T0X778_9RHOB</name>
<dbReference type="RefSeq" id="WP_106159261.1">
    <property type="nucleotide sequence ID" value="NZ_PVTT01000001.1"/>
</dbReference>
<dbReference type="OrthoDB" id="7876483at2"/>
<gene>
    <name evidence="1" type="ORF">BCF33_0398</name>
</gene>
<comment type="caution">
    <text evidence="1">The sequence shown here is derived from an EMBL/GenBank/DDBJ whole genome shotgun (WGS) entry which is preliminary data.</text>
</comment>
<evidence type="ECO:0000313" key="1">
    <source>
        <dbReference type="EMBL" id="PRY94798.1"/>
    </source>
</evidence>
<proteinExistence type="predicted"/>
<dbReference type="EMBL" id="PVTT01000001">
    <property type="protein sequence ID" value="PRY94798.1"/>
    <property type="molecule type" value="Genomic_DNA"/>
</dbReference>
<evidence type="ECO:0000313" key="2">
    <source>
        <dbReference type="Proteomes" id="UP000238801"/>
    </source>
</evidence>
<keyword evidence="2" id="KW-1185">Reference proteome</keyword>
<dbReference type="Proteomes" id="UP000238801">
    <property type="component" value="Unassembled WGS sequence"/>
</dbReference>
<protein>
    <submittedName>
        <fullName evidence="1">Uncharacterized protein</fullName>
    </submittedName>
</protein>
<dbReference type="AlphaFoldDB" id="A0A2T0X778"/>
<reference evidence="1 2" key="1">
    <citation type="submission" date="2018-03" db="EMBL/GenBank/DDBJ databases">
        <title>Genomic Encyclopedia of Archaeal and Bacterial Type Strains, Phase II (KMG-II): from individual species to whole genera.</title>
        <authorList>
            <person name="Goeker M."/>
        </authorList>
    </citation>
    <scope>NUCLEOTIDE SEQUENCE [LARGE SCALE GENOMIC DNA]</scope>
    <source>
        <strain evidence="1 2">DSM 29318</strain>
    </source>
</reference>
<sequence length="133" mass="15616">MFDTTSTKDEKITVLADHHIANRRLYRERIWQPARAMHEEVGSYAAWRRVLVEIEDYDGRLYFPDQRPFRHPEILEMFSDIGNRWMGLFLEAAPCGSAPRRYASPITYNRVRVIELYCRLNNPCSGRGLEAPV</sequence>